<protein>
    <submittedName>
        <fullName evidence="1">Uncharacterized protein</fullName>
    </submittedName>
</protein>
<comment type="caution">
    <text evidence="1">The sequence shown here is derived from an EMBL/GenBank/DDBJ whole genome shotgun (WGS) entry which is preliminary data.</text>
</comment>
<organism evidence="1 2">
    <name type="scientific">Moraxella lacunata</name>
    <dbReference type="NCBI Taxonomy" id="477"/>
    <lineage>
        <taxon>Bacteria</taxon>
        <taxon>Pseudomonadati</taxon>
        <taxon>Pseudomonadota</taxon>
        <taxon>Gammaproteobacteria</taxon>
        <taxon>Moraxellales</taxon>
        <taxon>Moraxellaceae</taxon>
        <taxon>Moraxella</taxon>
    </lineage>
</organism>
<dbReference type="RefSeq" id="WP_062498531.1">
    <property type="nucleotide sequence ID" value="NZ_MXAN01000049.1"/>
</dbReference>
<dbReference type="AlphaFoldDB" id="A0A1V4GV09"/>
<sequence>MTNHTQNLTTLNRTEAQILQAFIWQMDTWQSQYGEKADTVEIVYFPEDEGFDVFNNEPNHGIIKRTRTTVFRADIVSWANNQLKQLQGFGNENTVTAFVVSYKNGEYGVLVETVPTASLTDETEPKVESADENQA</sequence>
<dbReference type="EMBL" id="MXAN01000049">
    <property type="protein sequence ID" value="OPH36509.1"/>
    <property type="molecule type" value="Genomic_DNA"/>
</dbReference>
<evidence type="ECO:0000313" key="1">
    <source>
        <dbReference type="EMBL" id="OPH36509.1"/>
    </source>
</evidence>
<reference evidence="2" key="1">
    <citation type="submission" date="2017-03" db="EMBL/GenBank/DDBJ databases">
        <title>Draft genome sequence of Moraxella equi CCUG 4950T type strain.</title>
        <authorList>
            <person name="Salva-Serra F."/>
            <person name="Engstrom-Jakobsson H."/>
            <person name="Thorell K."/>
            <person name="Jaen-Luchoro D."/>
            <person name="Gonzales-Siles L."/>
            <person name="Karlsson R."/>
            <person name="Yazdan S."/>
            <person name="Boulund F."/>
            <person name="Johnning A."/>
            <person name="Engstrand L."/>
            <person name="Kristiansson E."/>
            <person name="Moore E."/>
        </authorList>
    </citation>
    <scope>NUCLEOTIDE SEQUENCE [LARGE SCALE GENOMIC DNA]</scope>
    <source>
        <strain evidence="2">CCUG 4441</strain>
    </source>
</reference>
<accession>A0A1V4GV09</accession>
<name>A0A1V4GV09_MORLA</name>
<evidence type="ECO:0000313" key="2">
    <source>
        <dbReference type="Proteomes" id="UP000191025"/>
    </source>
</evidence>
<gene>
    <name evidence="1" type="ORF">B5J94_07195</name>
</gene>
<dbReference type="Proteomes" id="UP000191025">
    <property type="component" value="Unassembled WGS sequence"/>
</dbReference>
<proteinExistence type="predicted"/>